<keyword evidence="2" id="KW-1185">Reference proteome</keyword>
<protein>
    <submittedName>
        <fullName evidence="1">Uncharacterized protein</fullName>
    </submittedName>
</protein>
<comment type="caution">
    <text evidence="1">The sequence shown here is derived from an EMBL/GenBank/DDBJ whole genome shotgun (WGS) entry which is preliminary data.</text>
</comment>
<proteinExistence type="predicted"/>
<evidence type="ECO:0000313" key="1">
    <source>
        <dbReference type="EMBL" id="MCL1044753.1"/>
    </source>
</evidence>
<accession>A0ABT0KLY3</accession>
<sequence>MDMEYYKSEFTNLLIKYREVHIFPIESIFNKEKNTAKAISKVTTLEVSEINKNGYIYLTEIEQLIRKIVFEILIEEKVANAEYESQKIIPMSWLASELRVETEAIMYLIESYTLICIEINTLIKNNTSLKLFLQILYNPAKSALAIFDENSTKTNLKILSKKLDSIGTQLYIQLKIVIDKLCSLVDEKLEITFSNT</sequence>
<dbReference type="Proteomes" id="UP001202134">
    <property type="component" value="Unassembled WGS sequence"/>
</dbReference>
<evidence type="ECO:0000313" key="2">
    <source>
        <dbReference type="Proteomes" id="UP001202134"/>
    </source>
</evidence>
<reference evidence="1 2" key="1">
    <citation type="submission" date="2022-01" db="EMBL/GenBank/DDBJ databases">
        <title>Whole genome-based taxonomy of the Shewanellaceae.</title>
        <authorList>
            <person name="Martin-Rodriguez A.J."/>
        </authorList>
    </citation>
    <scope>NUCLEOTIDE SEQUENCE [LARGE SCALE GENOMIC DNA]</scope>
    <source>
        <strain evidence="1 2">DSM 24955</strain>
    </source>
</reference>
<organism evidence="1 2">
    <name type="scientific">Shewanella electrodiphila</name>
    <dbReference type="NCBI Taxonomy" id="934143"/>
    <lineage>
        <taxon>Bacteria</taxon>
        <taxon>Pseudomonadati</taxon>
        <taxon>Pseudomonadota</taxon>
        <taxon>Gammaproteobacteria</taxon>
        <taxon>Alteromonadales</taxon>
        <taxon>Shewanellaceae</taxon>
        <taxon>Shewanella</taxon>
    </lineage>
</organism>
<gene>
    <name evidence="1" type="ORF">L2737_05345</name>
</gene>
<name>A0ABT0KLY3_9GAMM</name>
<dbReference type="RefSeq" id="WP_248955008.1">
    <property type="nucleotide sequence ID" value="NZ_JAKIKU010000002.1"/>
</dbReference>
<dbReference type="EMBL" id="JAKIKU010000002">
    <property type="protein sequence ID" value="MCL1044753.1"/>
    <property type="molecule type" value="Genomic_DNA"/>
</dbReference>